<accession>A0A7M1LGB7</accession>
<keyword evidence="8" id="KW-1185">Reference proteome</keyword>
<evidence type="ECO:0000256" key="4">
    <source>
        <dbReference type="ARBA" id="ARBA00022857"/>
    </source>
</evidence>
<comment type="cofactor">
    <cofactor evidence="1">
        <name>FMN</name>
        <dbReference type="ChEBI" id="CHEBI:58210"/>
    </cofactor>
</comment>
<reference evidence="7 8" key="1">
    <citation type="submission" date="2020-10" db="EMBL/GenBank/DDBJ databases">
        <title>Campylobacter and Helicobacter PacBio genomes.</title>
        <authorList>
            <person name="Lane C."/>
        </authorList>
    </citation>
    <scope>NUCLEOTIDE SEQUENCE [LARGE SCALE GENOMIC DNA]</scope>
    <source>
        <strain evidence="7 8">2016D-0077</strain>
    </source>
</reference>
<dbReference type="PANTHER" id="PTHR43303:SF4">
    <property type="entry name" value="NADPH DEHYDROGENASE C23G7.10C-RELATED"/>
    <property type="match status" value="1"/>
</dbReference>
<sequence>MSKLLKPIKLGNLEIKNRIVMPPMCTYMAKESGKVRSFHRYHYVSRAIGGVGFIIVEATAVEERGRISNFDLGLWDDNQIKSHTKLTKDIHKFGAKVALQLAHSGRKCECVNCKSVAPSPIRFSQSYNKPKELSLKEIANVRENFLKAAKRAVLAGYDMVEIHAAHGYLLHEFLSPLTNERKDEYGSSFENRVRLLCEIMDDFSKSDISFGVRISADEWENGGFGIEDSKNLAKILESLGAKYIHVSAGGNHPKPALMPDIEPLYQANYAKEIKSVVNVPVIAVGLITTIDEGEKLLNEKYCDMVAYGRELLRNPNLALYAQAKSSSSDDIFSAYKRAF</sequence>
<gene>
    <name evidence="7" type="ORF">IMC76_02160</name>
</gene>
<organism evidence="7 8">
    <name type="scientific">Campylobacter corcagiensis</name>
    <dbReference type="NCBI Taxonomy" id="1448857"/>
    <lineage>
        <taxon>Bacteria</taxon>
        <taxon>Pseudomonadati</taxon>
        <taxon>Campylobacterota</taxon>
        <taxon>Epsilonproteobacteria</taxon>
        <taxon>Campylobacterales</taxon>
        <taxon>Campylobacteraceae</taxon>
        <taxon>Campylobacter</taxon>
    </lineage>
</organism>
<evidence type="ECO:0000256" key="3">
    <source>
        <dbReference type="ARBA" id="ARBA00022643"/>
    </source>
</evidence>
<dbReference type="GO" id="GO:0003959">
    <property type="term" value="F:NADPH dehydrogenase activity"/>
    <property type="evidence" value="ECO:0007669"/>
    <property type="project" value="InterPro"/>
</dbReference>
<dbReference type="PANTHER" id="PTHR43303">
    <property type="entry name" value="NADPH DEHYDROGENASE C23G7.10C-RELATED"/>
    <property type="match status" value="1"/>
</dbReference>
<dbReference type="EMBL" id="CP063078">
    <property type="protein sequence ID" value="QOQ87637.1"/>
    <property type="molecule type" value="Genomic_DNA"/>
</dbReference>
<dbReference type="GO" id="GO:0050661">
    <property type="term" value="F:NADP binding"/>
    <property type="evidence" value="ECO:0007669"/>
    <property type="project" value="InterPro"/>
</dbReference>
<dbReference type="GO" id="GO:0010181">
    <property type="term" value="F:FMN binding"/>
    <property type="evidence" value="ECO:0007669"/>
    <property type="project" value="InterPro"/>
</dbReference>
<keyword evidence="2" id="KW-0285">Flavoprotein</keyword>
<dbReference type="Pfam" id="PF00724">
    <property type="entry name" value="Oxidored_FMN"/>
    <property type="match status" value="1"/>
</dbReference>
<evidence type="ECO:0000313" key="7">
    <source>
        <dbReference type="EMBL" id="QOQ87637.1"/>
    </source>
</evidence>
<evidence type="ECO:0000256" key="1">
    <source>
        <dbReference type="ARBA" id="ARBA00001917"/>
    </source>
</evidence>
<dbReference type="InterPro" id="IPR013785">
    <property type="entry name" value="Aldolase_TIM"/>
</dbReference>
<dbReference type="InterPro" id="IPR001155">
    <property type="entry name" value="OxRdtase_FMN_N"/>
</dbReference>
<dbReference type="OrthoDB" id="9784632at2"/>
<dbReference type="RefSeq" id="WP_025802717.1">
    <property type="nucleotide sequence ID" value="NZ_CP053842.1"/>
</dbReference>
<dbReference type="Gene3D" id="3.20.20.70">
    <property type="entry name" value="Aldolase class I"/>
    <property type="match status" value="1"/>
</dbReference>
<dbReference type="AlphaFoldDB" id="A0A7M1LGB7"/>
<keyword evidence="4" id="KW-0521">NADP</keyword>
<name>A0A7M1LGB7_9BACT</name>
<proteinExistence type="predicted"/>
<evidence type="ECO:0000313" key="8">
    <source>
        <dbReference type="Proteomes" id="UP000594749"/>
    </source>
</evidence>
<keyword evidence="3" id="KW-0288">FMN</keyword>
<evidence type="ECO:0000259" key="6">
    <source>
        <dbReference type="Pfam" id="PF00724"/>
    </source>
</evidence>
<protein>
    <submittedName>
        <fullName evidence="7">NADH:flavin oxidoreductase/NADH oxidase</fullName>
    </submittedName>
</protein>
<keyword evidence="5" id="KW-0560">Oxidoreductase</keyword>
<feature type="domain" description="NADH:flavin oxidoreductase/NADH oxidase N-terminal" evidence="6">
    <location>
        <begin position="3"/>
        <end position="322"/>
    </location>
</feature>
<dbReference type="InterPro" id="IPR044152">
    <property type="entry name" value="YqjM-like"/>
</dbReference>
<evidence type="ECO:0000256" key="5">
    <source>
        <dbReference type="ARBA" id="ARBA00023002"/>
    </source>
</evidence>
<dbReference type="SUPFAM" id="SSF51395">
    <property type="entry name" value="FMN-linked oxidoreductases"/>
    <property type="match status" value="1"/>
</dbReference>
<evidence type="ECO:0000256" key="2">
    <source>
        <dbReference type="ARBA" id="ARBA00022630"/>
    </source>
</evidence>
<dbReference type="CDD" id="cd02932">
    <property type="entry name" value="OYE_YqiM_FMN"/>
    <property type="match status" value="1"/>
</dbReference>
<dbReference type="Proteomes" id="UP000594749">
    <property type="component" value="Chromosome"/>
</dbReference>